<protein>
    <submittedName>
        <fullName evidence="1">Uncharacterized protein</fullName>
    </submittedName>
</protein>
<proteinExistence type="predicted"/>
<dbReference type="EMBL" id="KN727350">
    <property type="protein sequence ID" value="KIH65896.1"/>
    <property type="molecule type" value="Genomic_DNA"/>
</dbReference>
<reference evidence="1 2" key="1">
    <citation type="submission" date="2013-12" db="EMBL/GenBank/DDBJ databases">
        <title>Draft genome of the parsitic nematode Ancylostoma duodenale.</title>
        <authorList>
            <person name="Mitreva M."/>
        </authorList>
    </citation>
    <scope>NUCLEOTIDE SEQUENCE [LARGE SCALE GENOMIC DNA]</scope>
    <source>
        <strain evidence="1 2">Zhejiang</strain>
    </source>
</reference>
<keyword evidence="2" id="KW-1185">Reference proteome</keyword>
<accession>A0A0C2H8P2</accession>
<name>A0A0C2H8P2_9BILA</name>
<sequence length="80" mass="8787">MHACCNHVRSQNACLTFREYGDEQFKEVFHKAQEALRQGIHPVLIPVGSSVESTSMGVIGVSTAFCYRSIDNPGSGEPLF</sequence>
<dbReference type="AlphaFoldDB" id="A0A0C2H8P2"/>
<dbReference type="Proteomes" id="UP000054047">
    <property type="component" value="Unassembled WGS sequence"/>
</dbReference>
<evidence type="ECO:0000313" key="2">
    <source>
        <dbReference type="Proteomes" id="UP000054047"/>
    </source>
</evidence>
<dbReference type="OrthoDB" id="10580436at2759"/>
<organism evidence="1 2">
    <name type="scientific">Ancylostoma duodenale</name>
    <dbReference type="NCBI Taxonomy" id="51022"/>
    <lineage>
        <taxon>Eukaryota</taxon>
        <taxon>Metazoa</taxon>
        <taxon>Ecdysozoa</taxon>
        <taxon>Nematoda</taxon>
        <taxon>Chromadorea</taxon>
        <taxon>Rhabditida</taxon>
        <taxon>Rhabditina</taxon>
        <taxon>Rhabditomorpha</taxon>
        <taxon>Strongyloidea</taxon>
        <taxon>Ancylostomatidae</taxon>
        <taxon>Ancylostomatinae</taxon>
        <taxon>Ancylostoma</taxon>
    </lineage>
</organism>
<gene>
    <name evidence="1" type="ORF">ANCDUO_03778</name>
</gene>
<evidence type="ECO:0000313" key="1">
    <source>
        <dbReference type="EMBL" id="KIH65896.1"/>
    </source>
</evidence>